<dbReference type="InterPro" id="IPR018968">
    <property type="entry name" value="Phasin"/>
</dbReference>
<reference evidence="3 4" key="1">
    <citation type="journal article" date="2020" name="Microorganisms">
        <title>Osmotic Adaptation and Compatible Solute Biosynthesis of Phototrophic Bacteria as Revealed from Genome Analyses.</title>
        <authorList>
            <person name="Imhoff J.F."/>
            <person name="Rahn T."/>
            <person name="Kunzel S."/>
            <person name="Keller A."/>
            <person name="Neulinger S.C."/>
        </authorList>
    </citation>
    <scope>NUCLEOTIDE SEQUENCE [LARGE SCALE GENOMIC DNA]</scope>
    <source>
        <strain evidence="3 4">DSM 9895</strain>
    </source>
</reference>
<protein>
    <recommendedName>
        <fullName evidence="2">Phasin domain-containing protein</fullName>
    </recommendedName>
</protein>
<proteinExistence type="predicted"/>
<evidence type="ECO:0000313" key="3">
    <source>
        <dbReference type="EMBL" id="MBK1671022.1"/>
    </source>
</evidence>
<dbReference type="InterPro" id="IPR010127">
    <property type="entry name" value="Phasin_subfam-1"/>
</dbReference>
<name>A0ABS1DKL0_9PROT</name>
<feature type="region of interest" description="Disordered" evidence="1">
    <location>
        <begin position="195"/>
        <end position="251"/>
    </location>
</feature>
<evidence type="ECO:0000256" key="1">
    <source>
        <dbReference type="SAM" id="MobiDB-lite"/>
    </source>
</evidence>
<dbReference type="Pfam" id="PF09361">
    <property type="entry name" value="Phasin_2"/>
    <property type="match status" value="1"/>
</dbReference>
<comment type="caution">
    <text evidence="3">The sequence shown here is derived from an EMBL/GenBank/DDBJ whole genome shotgun (WGS) entry which is preliminary data.</text>
</comment>
<evidence type="ECO:0000259" key="2">
    <source>
        <dbReference type="Pfam" id="PF09361"/>
    </source>
</evidence>
<feature type="domain" description="Phasin" evidence="2">
    <location>
        <begin position="84"/>
        <end position="182"/>
    </location>
</feature>
<keyword evidence="4" id="KW-1185">Reference proteome</keyword>
<dbReference type="EMBL" id="NRRL01000137">
    <property type="protein sequence ID" value="MBK1671022.1"/>
    <property type="molecule type" value="Genomic_DNA"/>
</dbReference>
<accession>A0ABS1DKL0</accession>
<feature type="compositionally biased region" description="Low complexity" evidence="1">
    <location>
        <begin position="199"/>
        <end position="238"/>
    </location>
</feature>
<evidence type="ECO:0000313" key="4">
    <source>
        <dbReference type="Proteomes" id="UP001296873"/>
    </source>
</evidence>
<sequence length="251" mass="27389">MSRAALNIQKRVYCNKTVLTAASLSRQRPTSRVCARAQRCIVFGEVDNMAHKTGNPFIDQNLSEMFNPHNYLDQFQIPGLDNQNLMEAHRKNIEALAEANRVVLEGAQAMVRLQTETVCTAMDEVAQAMQLAQQASSNEEIVAKQTEIYRSAFETALKHAREMTETGAKSQNDALELLNKRVAANLDEMRDKMQTLVKQSESATAQATSALQSAGQAATGTTNGSGQVRQSSARSSSSKGKRETTSSTTAS</sequence>
<organism evidence="3 4">
    <name type="scientific">Rhodovibrio sodomensis</name>
    <dbReference type="NCBI Taxonomy" id="1088"/>
    <lineage>
        <taxon>Bacteria</taxon>
        <taxon>Pseudomonadati</taxon>
        <taxon>Pseudomonadota</taxon>
        <taxon>Alphaproteobacteria</taxon>
        <taxon>Rhodospirillales</taxon>
        <taxon>Rhodovibrionaceae</taxon>
        <taxon>Rhodovibrio</taxon>
    </lineage>
</organism>
<gene>
    <name evidence="3" type="ORF">CKO28_23730</name>
</gene>
<dbReference type="Proteomes" id="UP001296873">
    <property type="component" value="Unassembled WGS sequence"/>
</dbReference>
<dbReference type="NCBIfam" id="TIGR01841">
    <property type="entry name" value="phasin"/>
    <property type="match status" value="1"/>
</dbReference>